<evidence type="ECO:0000256" key="5">
    <source>
        <dbReference type="ARBA" id="ARBA00022525"/>
    </source>
</evidence>
<evidence type="ECO:0000259" key="17">
    <source>
        <dbReference type="SMART" id="SM00747"/>
    </source>
</evidence>
<evidence type="ECO:0000256" key="11">
    <source>
        <dbReference type="ARBA" id="ARBA00023157"/>
    </source>
</evidence>
<keyword evidence="5" id="KW-0964">Secreted</keyword>
<evidence type="ECO:0000256" key="8">
    <source>
        <dbReference type="ARBA" id="ARBA00022729"/>
    </source>
</evidence>
<evidence type="ECO:0000313" key="18">
    <source>
        <dbReference type="EMBL" id="CAG9974980.1"/>
    </source>
</evidence>
<protein>
    <recommendedName>
        <fullName evidence="17">CFEM domain-containing protein</fullName>
    </recommendedName>
</protein>
<evidence type="ECO:0000256" key="3">
    <source>
        <dbReference type="ARBA" id="ARBA00004613"/>
    </source>
</evidence>
<sequence>MTRLFSLSTTVTLFFVLALSVRGENNLLSRLDEIPQCGIPCFSAVPGNTSCNVLDTACLCNDTEFQRLAQQCVMENCGMKDTIGKALGHIYGEKDGLIRRRIMTDIGGHPAIQKFGTSLCDVPPRSRKHELLIPLAIQIPAWLCIWARLYSSWRTMGRWKPDDWLILVVGFIFTGFVAMDQYVGQMWYGVDIWTLAEDQITQAFKLFYAGESIYILSLGLGKIAVLWVYLRNFPNQLFRYAVFVSMALVALPTAGLLFLHLFQCNPVHLAWDGWVGTTGTGDLCVDKQLINYITAGFSIFQDVVILLLPLPMVLKLRMHVNDKWGILCMFSLGVFITATSVIRLLYLITFGRSRNPTWDYTDAIIWTGVEASAVVMVACLPAVGVLLRHLIPSLAVNTSNGYRRNEDPSASHMRKRNPSGRSDKRRSGRRLTWESLGLDLGDRSFGRVMTKVSRHPPSFHPFNDSYFDGPDQGISIRAVTKVTTSVEVIK</sequence>
<keyword evidence="9 15" id="KW-1133">Transmembrane helix</keyword>
<dbReference type="InterPro" id="IPR008427">
    <property type="entry name" value="Extracellular_membr_CFEM_dom"/>
</dbReference>
<dbReference type="AlphaFoldDB" id="A0A9N9XTZ2"/>
<feature type="transmembrane region" description="Helical" evidence="15">
    <location>
        <begin position="213"/>
        <end position="230"/>
    </location>
</feature>
<feature type="transmembrane region" description="Helical" evidence="15">
    <location>
        <begin position="326"/>
        <end position="351"/>
    </location>
</feature>
<feature type="chain" id="PRO_5040460235" description="CFEM domain-containing protein" evidence="16">
    <location>
        <begin position="24"/>
        <end position="490"/>
    </location>
</feature>
<keyword evidence="8 16" id="KW-0732">Signal</keyword>
<evidence type="ECO:0000256" key="1">
    <source>
        <dbReference type="ARBA" id="ARBA00004141"/>
    </source>
</evidence>
<comment type="similarity">
    <text evidence="13">Belongs to the SAT4 family.</text>
</comment>
<evidence type="ECO:0000256" key="15">
    <source>
        <dbReference type="SAM" id="Phobius"/>
    </source>
</evidence>
<keyword evidence="6" id="KW-0336">GPI-anchor</keyword>
<reference evidence="18 19" key="2">
    <citation type="submission" date="2021-10" db="EMBL/GenBank/DDBJ databases">
        <authorList>
            <person name="Piombo E."/>
        </authorList>
    </citation>
    <scope>NUCLEOTIDE SEQUENCE [LARGE SCALE GENOMIC DNA]</scope>
</reference>
<evidence type="ECO:0000256" key="13">
    <source>
        <dbReference type="ARBA" id="ARBA00038359"/>
    </source>
</evidence>
<evidence type="ECO:0000256" key="4">
    <source>
        <dbReference type="ARBA" id="ARBA00010031"/>
    </source>
</evidence>
<dbReference type="PANTHER" id="PTHR33048">
    <property type="entry name" value="PTH11-LIKE INTEGRAL MEMBRANE PROTEIN (AFU_ORTHOLOGUE AFUA_5G11245)"/>
    <property type="match status" value="1"/>
</dbReference>
<dbReference type="GO" id="GO:0098552">
    <property type="term" value="C:side of membrane"/>
    <property type="evidence" value="ECO:0007669"/>
    <property type="project" value="UniProtKB-KW"/>
</dbReference>
<dbReference type="EMBL" id="CABFNO020001253">
    <property type="protein sequence ID" value="CAG9974980.1"/>
    <property type="molecule type" value="Genomic_DNA"/>
</dbReference>
<dbReference type="GO" id="GO:0005576">
    <property type="term" value="C:extracellular region"/>
    <property type="evidence" value="ECO:0007669"/>
    <property type="project" value="UniProtKB-SubCell"/>
</dbReference>
<feature type="transmembrane region" description="Helical" evidence="15">
    <location>
        <begin position="289"/>
        <end position="314"/>
    </location>
</feature>
<dbReference type="SMART" id="SM00747">
    <property type="entry name" value="CFEM"/>
    <property type="match status" value="1"/>
</dbReference>
<feature type="signal peptide" evidence="16">
    <location>
        <begin position="1"/>
        <end position="23"/>
    </location>
</feature>
<evidence type="ECO:0000256" key="6">
    <source>
        <dbReference type="ARBA" id="ARBA00022622"/>
    </source>
</evidence>
<evidence type="ECO:0000256" key="16">
    <source>
        <dbReference type="SAM" id="SignalP"/>
    </source>
</evidence>
<name>A0A9N9XTZ2_9HYPO</name>
<dbReference type="PANTHER" id="PTHR33048:SF47">
    <property type="entry name" value="INTEGRAL MEMBRANE PROTEIN-RELATED"/>
    <property type="match status" value="1"/>
</dbReference>
<gene>
    <name evidence="18" type="ORF">CBYS24578_00016638</name>
</gene>
<keyword evidence="12" id="KW-0449">Lipoprotein</keyword>
<evidence type="ECO:0000256" key="10">
    <source>
        <dbReference type="ARBA" id="ARBA00023136"/>
    </source>
</evidence>
<keyword evidence="11" id="KW-1015">Disulfide bond</keyword>
<reference evidence="19" key="1">
    <citation type="submission" date="2019-06" db="EMBL/GenBank/DDBJ databases">
        <authorList>
            <person name="Broberg M."/>
        </authorList>
    </citation>
    <scope>NUCLEOTIDE SEQUENCE [LARGE SCALE GENOMIC DNA]</scope>
</reference>
<dbReference type="OrthoDB" id="2496787at2759"/>
<feature type="transmembrane region" description="Helical" evidence="15">
    <location>
        <begin position="163"/>
        <end position="183"/>
    </location>
</feature>
<evidence type="ECO:0000313" key="19">
    <source>
        <dbReference type="Proteomes" id="UP000754883"/>
    </source>
</evidence>
<dbReference type="InterPro" id="IPR052337">
    <property type="entry name" value="SAT4-like"/>
</dbReference>
<keyword evidence="7 15" id="KW-0812">Transmembrane</keyword>
<dbReference type="InterPro" id="IPR049326">
    <property type="entry name" value="Rhodopsin_dom_fungi"/>
</dbReference>
<proteinExistence type="inferred from homology"/>
<keyword evidence="19" id="KW-1185">Reference proteome</keyword>
<keyword evidence="10 15" id="KW-0472">Membrane</keyword>
<comment type="subcellular location">
    <subcellularLocation>
        <location evidence="2">Membrane</location>
        <topology evidence="2">Lipid-anchor</topology>
        <topology evidence="2">GPI-anchor</topology>
    </subcellularLocation>
    <subcellularLocation>
        <location evidence="1">Membrane</location>
        <topology evidence="1">Multi-pass membrane protein</topology>
    </subcellularLocation>
    <subcellularLocation>
        <location evidence="3">Secreted</location>
    </subcellularLocation>
</comment>
<evidence type="ECO:0000256" key="7">
    <source>
        <dbReference type="ARBA" id="ARBA00022692"/>
    </source>
</evidence>
<dbReference type="Pfam" id="PF20684">
    <property type="entry name" value="Fung_rhodopsin"/>
    <property type="match status" value="1"/>
</dbReference>
<keyword evidence="6" id="KW-0325">Glycoprotein</keyword>
<organism evidence="18 19">
    <name type="scientific">Clonostachys byssicola</name>
    <dbReference type="NCBI Taxonomy" id="160290"/>
    <lineage>
        <taxon>Eukaryota</taxon>
        <taxon>Fungi</taxon>
        <taxon>Dikarya</taxon>
        <taxon>Ascomycota</taxon>
        <taxon>Pezizomycotina</taxon>
        <taxon>Sordariomycetes</taxon>
        <taxon>Hypocreomycetidae</taxon>
        <taxon>Hypocreales</taxon>
        <taxon>Bionectriaceae</taxon>
        <taxon>Clonostachys</taxon>
    </lineage>
</organism>
<feature type="domain" description="CFEM" evidence="17">
    <location>
        <begin position="30"/>
        <end position="89"/>
    </location>
</feature>
<evidence type="ECO:0000256" key="9">
    <source>
        <dbReference type="ARBA" id="ARBA00022989"/>
    </source>
</evidence>
<comment type="caution">
    <text evidence="18">The sequence shown here is derived from an EMBL/GenBank/DDBJ whole genome shotgun (WGS) entry which is preliminary data.</text>
</comment>
<evidence type="ECO:0000256" key="2">
    <source>
        <dbReference type="ARBA" id="ARBA00004589"/>
    </source>
</evidence>
<evidence type="ECO:0000256" key="12">
    <source>
        <dbReference type="ARBA" id="ARBA00023288"/>
    </source>
</evidence>
<feature type="region of interest" description="Disordered" evidence="14">
    <location>
        <begin position="402"/>
        <end position="428"/>
    </location>
</feature>
<accession>A0A9N9XTZ2</accession>
<dbReference type="Proteomes" id="UP000754883">
    <property type="component" value="Unassembled WGS sequence"/>
</dbReference>
<feature type="compositionally biased region" description="Basic residues" evidence="14">
    <location>
        <begin position="412"/>
        <end position="428"/>
    </location>
</feature>
<evidence type="ECO:0000256" key="14">
    <source>
        <dbReference type="SAM" id="MobiDB-lite"/>
    </source>
</evidence>
<feature type="transmembrane region" description="Helical" evidence="15">
    <location>
        <begin position="363"/>
        <end position="387"/>
    </location>
</feature>
<feature type="transmembrane region" description="Helical" evidence="15">
    <location>
        <begin position="237"/>
        <end position="262"/>
    </location>
</feature>
<comment type="similarity">
    <text evidence="4">Belongs to the RBT5 family.</text>
</comment>
<dbReference type="Pfam" id="PF05730">
    <property type="entry name" value="CFEM"/>
    <property type="match status" value="1"/>
</dbReference>